<comment type="subcellular location">
    <subcellularLocation>
        <location evidence="1 6">Cytoplasm</location>
    </subcellularLocation>
</comment>
<organism evidence="9 11">
    <name type="scientific">Ostreococcus tauri</name>
    <name type="common">Marine green alga</name>
    <dbReference type="NCBI Taxonomy" id="70448"/>
    <lineage>
        <taxon>Eukaryota</taxon>
        <taxon>Viridiplantae</taxon>
        <taxon>Chlorophyta</taxon>
        <taxon>Mamiellophyceae</taxon>
        <taxon>Mamiellales</taxon>
        <taxon>Bathycoccaceae</taxon>
        <taxon>Ostreococcus</taxon>
    </lineage>
</organism>
<feature type="compositionally biased region" description="Basic and acidic residues" evidence="7">
    <location>
        <begin position="855"/>
        <end position="866"/>
    </location>
</feature>
<dbReference type="InterPro" id="IPR000717">
    <property type="entry name" value="PCI_dom"/>
</dbReference>
<feature type="compositionally biased region" description="Basic and acidic residues" evidence="7">
    <location>
        <begin position="811"/>
        <end position="845"/>
    </location>
</feature>
<feature type="compositionally biased region" description="Basic and acidic residues" evidence="7">
    <location>
        <begin position="923"/>
        <end position="933"/>
    </location>
</feature>
<dbReference type="GO" id="GO:0071541">
    <property type="term" value="C:eukaryotic translation initiation factor 3 complex, eIF3m"/>
    <property type="evidence" value="ECO:0007669"/>
    <property type="project" value="TreeGrafter"/>
</dbReference>
<reference evidence="9 11" key="1">
    <citation type="journal article" date="2006" name="Proc. Natl. Acad. Sci. U.S.A.">
        <title>Genome analysis of the smallest free-living eukaryote Ostreococcus tauri unveils many unique features.</title>
        <authorList>
            <person name="Derelle E."/>
            <person name="Ferraz C."/>
            <person name="Rombauts S."/>
            <person name="Rouze P."/>
            <person name="Worden A.Z."/>
            <person name="Robbens S."/>
            <person name="Partensky F."/>
            <person name="Degroeve S."/>
            <person name="Echeynie S."/>
            <person name="Cooke R."/>
            <person name="Saeys Y."/>
            <person name="Wuyts J."/>
            <person name="Jabbari K."/>
            <person name="Bowler C."/>
            <person name="Panaud O."/>
            <person name="Piegu B."/>
            <person name="Ball S.G."/>
            <person name="Ral J.-P."/>
            <person name="Bouget F.-Y."/>
            <person name="Piganeau G."/>
            <person name="De Baets B."/>
            <person name="Picard A."/>
            <person name="Delseny M."/>
            <person name="Demaille J."/>
            <person name="Van de Peer Y."/>
            <person name="Moreau H."/>
        </authorList>
    </citation>
    <scope>NUCLEOTIDE SEQUENCE [LARGE SCALE GENOMIC DNA]</scope>
    <source>
        <strain evidence="9 11">OTTH0595</strain>
    </source>
</reference>
<dbReference type="GO" id="GO:0071540">
    <property type="term" value="C:eukaryotic translation initiation factor 3 complex, eIF3e"/>
    <property type="evidence" value="ECO:0007669"/>
    <property type="project" value="TreeGrafter"/>
</dbReference>
<name>A0A090N3X3_OSTTA</name>
<dbReference type="GO" id="GO:0003729">
    <property type="term" value="F:mRNA binding"/>
    <property type="evidence" value="ECO:0007669"/>
    <property type="project" value="TreeGrafter"/>
</dbReference>
<comment type="function">
    <text evidence="6">RNA-binding component of the eukaryotic translation initiation factor 3 (eIF-3) complex, which is involved in protein synthesis of a specialized repertoire of mRNAs and, together with other initiation factors, stimulates binding of mRNA and methionyl-tRNAi to the 40S ribosome. The eIF-3 complex specifically targets and initiates translation of a subset of mRNAs involved in cell proliferation.</text>
</comment>
<dbReference type="GO" id="GO:0001732">
    <property type="term" value="P:formation of cytoplasmic translation initiation complex"/>
    <property type="evidence" value="ECO:0007669"/>
    <property type="project" value="UniProtKB-UniRule"/>
</dbReference>
<sequence>MSRYVGNFARPENAIKRAEELINVGQKQAALQALHEIVTNRRNRTWTKVLEEVMFKYVELCVELKKGRLCKDGLMQYRNTCLLVNVQSLEEVVKRFLKLSTEKAESAQEEFGSTLDAGVDLESEFTPEALLMKAYELDHEAEPTAAEVVTPWFKFLWETYRNLLDILRNNNKLEALYAMVVKDALNFCLKHKRTTEFRRVCDLLRSHLNNMIKYKDMRDRPDLTLPETQSLYMEVRFEQLKAATTLEMWQEAFRSVEDIHGLMLMLRRSPKPQMMALYFAKLTEIFWVGKNYLHAAYAWMKLYSVSKMYNRSLTPEDERALASGVVLAAMSITPYKEKSMFGELDSEQQLDRDSRMASLLGYFVDSNRNVDDVLSRDLLVAEIKRSGLLNKVDDDVKNLYALMEQSFSPLDLCKRADALFNILEGTQIEVSEASPVSSFNFNSFLPRLRALGIVRMVHQQSKVFQSMKIDSLKSSVPFMPYHEVERILVQAIRNDYIAVKIDHASGSMHFVGDRLETGFIKTHLTRAARLLQEGMSKIAPKTPATGARVLGTELRAAVEAEHKRALARKVVIERRKEEAERAAAEKEKAEEAARLAAQRKHEANEAKRLEQEARTREEARIRAEMEEKEKQEALELLAEQAKRTGKKMTTTLEDGVVLDKRAIMQEAIQEQIKARQEQERALNALAKRMDHVERAKREESIPLIEKAYNERSVDDEKYHADQQVAMAAKHRAKWEAEVVEKQRLARMSTSRAEFARAIMLRRAEEFAAREQEHLVKLEKAKKQKEAARLLQAKKDYIKRLQDIEAAIKHEKREADRAAQAEKRRQQEEEEAARRAKEQPRGDDRWGAFASAAFGDRSDDRRREEPPRGGSRWEPSRGGDRDGGRGGGDRWSGGGDRGGGGFGDRREPSGGRWERGGGGGGDRPPSRGFEDRPPSRGPGGFGDRPPSRSGDDDGKYRPPRRDDRPPSRGGSRW</sequence>
<evidence type="ECO:0000256" key="3">
    <source>
        <dbReference type="ARBA" id="ARBA00022540"/>
    </source>
</evidence>
<evidence type="ECO:0000256" key="2">
    <source>
        <dbReference type="ARBA" id="ARBA00022490"/>
    </source>
</evidence>
<dbReference type="PROSITE" id="PS50250">
    <property type="entry name" value="PCI"/>
    <property type="match status" value="1"/>
</dbReference>
<reference evidence="9" key="2">
    <citation type="journal article" date="2014" name="BMC Genomics">
        <title>An improved genome of the model marine alga Ostreococcus tauri unfolds by assessing Illumina de novo assemblies.</title>
        <authorList>
            <person name="Blanc-Mathieu R."/>
            <person name="Verhelst B."/>
            <person name="Derelle E."/>
            <person name="Rombauts S."/>
            <person name="Bouget F.Y."/>
            <person name="Carre I."/>
            <person name="Chateau A."/>
            <person name="Eyre-Walker A."/>
            <person name="Grimsley N."/>
            <person name="Moreau H."/>
            <person name="Piegu B."/>
            <person name="Rivals E."/>
            <person name="Schackwitz W."/>
            <person name="Van de Peer Y."/>
            <person name="Piganeau G."/>
        </authorList>
    </citation>
    <scope>NUCLEOTIDE SEQUENCE</scope>
    <source>
        <strain evidence="9">RCC4221</strain>
    </source>
</reference>
<evidence type="ECO:0000256" key="1">
    <source>
        <dbReference type="ARBA" id="ARBA00004496"/>
    </source>
</evidence>
<proteinExistence type="inferred from homology"/>
<accession>A0A1Y5IF23</accession>
<dbReference type="EMBL" id="KZ155778">
    <property type="protein sequence ID" value="OUS47217.1"/>
    <property type="molecule type" value="Genomic_DNA"/>
</dbReference>
<dbReference type="PANTHER" id="PTHR14005:SF0">
    <property type="entry name" value="EUKARYOTIC TRANSLATION INITIATION FACTOR 3 SUBUNIT A"/>
    <property type="match status" value="1"/>
</dbReference>
<evidence type="ECO:0000313" key="11">
    <source>
        <dbReference type="Proteomes" id="UP000009170"/>
    </source>
</evidence>
<dbReference type="PANTHER" id="PTHR14005">
    <property type="entry name" value="EUKARYOTIC TRANSLATION INITIATION FACTOR 3, THETA SUBUNIT"/>
    <property type="match status" value="1"/>
</dbReference>
<evidence type="ECO:0000313" key="9">
    <source>
        <dbReference type="EMBL" id="CEF98868.1"/>
    </source>
</evidence>
<dbReference type="EMBL" id="CAID01000007">
    <property type="protein sequence ID" value="CEF98868.1"/>
    <property type="molecule type" value="Genomic_DNA"/>
</dbReference>
<evidence type="ECO:0000256" key="7">
    <source>
        <dbReference type="SAM" id="MobiDB-lite"/>
    </source>
</evidence>
<comment type="subunit">
    <text evidence="6">Component of the eukaryotic translation initiation factor 3 (eIF-3) complex.</text>
</comment>
<feature type="compositionally biased region" description="Basic and acidic residues" evidence="7">
    <location>
        <begin position="944"/>
        <end position="965"/>
    </location>
</feature>
<dbReference type="OrthoDB" id="18884at2759"/>
<feature type="compositionally biased region" description="Gly residues" evidence="7">
    <location>
        <begin position="888"/>
        <end position="901"/>
    </location>
</feature>
<evidence type="ECO:0000259" key="8">
    <source>
        <dbReference type="PROSITE" id="PS50250"/>
    </source>
</evidence>
<dbReference type="Proteomes" id="UP000195557">
    <property type="component" value="Unassembled WGS sequence"/>
</dbReference>
<accession>A0A090N3X3</accession>
<feature type="compositionally biased region" description="Basic and acidic residues" evidence="7">
    <location>
        <begin position="902"/>
        <end position="914"/>
    </location>
</feature>
<dbReference type="GO" id="GO:0033290">
    <property type="term" value="C:eukaryotic 48S preinitiation complex"/>
    <property type="evidence" value="ECO:0007669"/>
    <property type="project" value="UniProtKB-UniRule"/>
</dbReference>
<feature type="compositionally biased region" description="Basic and acidic residues" evidence="7">
    <location>
        <begin position="873"/>
        <end position="887"/>
    </location>
</feature>
<dbReference type="AlphaFoldDB" id="A0A090N3X3"/>
<evidence type="ECO:0000313" key="10">
    <source>
        <dbReference type="EMBL" id="OUS47217.1"/>
    </source>
</evidence>
<dbReference type="HAMAP" id="MF_03000">
    <property type="entry name" value="eIF3a"/>
    <property type="match status" value="1"/>
</dbReference>
<dbReference type="FunCoup" id="A0A090N3X3">
    <property type="interactions" value="1949"/>
</dbReference>
<evidence type="ECO:0000256" key="5">
    <source>
        <dbReference type="ARBA" id="ARBA00022917"/>
    </source>
</evidence>
<feature type="domain" description="PCI" evidence="8">
    <location>
        <begin position="318"/>
        <end position="515"/>
    </location>
</feature>
<dbReference type="InterPro" id="IPR027512">
    <property type="entry name" value="EIF3A"/>
</dbReference>
<dbReference type="GO" id="GO:0043614">
    <property type="term" value="C:multi-eIF complex"/>
    <property type="evidence" value="ECO:0007669"/>
    <property type="project" value="TreeGrafter"/>
</dbReference>
<dbReference type="STRING" id="70448.A0A090N3X3"/>
<protein>
    <recommendedName>
        <fullName evidence="6">Eukaryotic translation initiation factor 3 subunit A</fullName>
        <shortName evidence="6">eIF3a</shortName>
    </recommendedName>
    <alternativeName>
        <fullName evidence="6">Eukaryotic translation initiation factor 3 subunit 10</fullName>
    </alternativeName>
</protein>
<gene>
    <name evidence="10" type="ORF">BE221DRAFT_190729</name>
    <name evidence="9" type="ORF">OT_ostta07g04330</name>
</gene>
<dbReference type="GO" id="GO:0002188">
    <property type="term" value="P:translation reinitiation"/>
    <property type="evidence" value="ECO:0007669"/>
    <property type="project" value="TreeGrafter"/>
</dbReference>
<feature type="coiled-coil region" evidence="6">
    <location>
        <begin position="668"/>
        <end position="695"/>
    </location>
</feature>
<feature type="region of interest" description="Disordered" evidence="7">
    <location>
        <begin position="811"/>
        <end position="972"/>
    </location>
</feature>
<dbReference type="Pfam" id="PF01399">
    <property type="entry name" value="PCI"/>
    <property type="match status" value="1"/>
</dbReference>
<dbReference type="GO" id="GO:0003743">
    <property type="term" value="F:translation initiation factor activity"/>
    <property type="evidence" value="ECO:0007669"/>
    <property type="project" value="UniProtKB-UniRule"/>
</dbReference>
<dbReference type="FunFam" id="4.10.860.10:FF:000001">
    <property type="entry name" value="Eukaryotic translation initiation factor 3 subunit A"/>
    <property type="match status" value="1"/>
</dbReference>
<accession>A0A454XSM4</accession>
<keyword evidence="3 6" id="KW-0396">Initiation factor</keyword>
<keyword evidence="2 6" id="KW-0963">Cytoplasm</keyword>
<dbReference type="InterPro" id="IPR054711">
    <property type="entry name" value="eIF3a_PCI_TPR-like"/>
</dbReference>
<comment type="similarity">
    <text evidence="6">Belongs to the eIF-3 subunit A family.</text>
</comment>
<keyword evidence="11" id="KW-1185">Reference proteome</keyword>
<dbReference type="Pfam" id="PF22591">
    <property type="entry name" value="eIF3a_PCI_TPR-like"/>
    <property type="match status" value="1"/>
</dbReference>
<keyword evidence="4 6" id="KW-0694">RNA-binding</keyword>
<evidence type="ECO:0000256" key="6">
    <source>
        <dbReference type="HAMAP-Rule" id="MF_03000"/>
    </source>
</evidence>
<keyword evidence="5 6" id="KW-0648">Protein biosynthesis</keyword>
<dbReference type="Proteomes" id="UP000009170">
    <property type="component" value="Unassembled WGS sequence"/>
</dbReference>
<reference evidence="10" key="3">
    <citation type="submission" date="2017-04" db="EMBL/GenBank/DDBJ databases">
        <title>Population genomics of picophytoplankton unveils novel chromosome hypervariability.</title>
        <authorList>
            <consortium name="DOE Joint Genome Institute"/>
            <person name="Blanc-Mathieu R."/>
            <person name="Krasovec M."/>
            <person name="Hebrard M."/>
            <person name="Yau S."/>
            <person name="Desgranges E."/>
            <person name="Martin J."/>
            <person name="Schackwitz W."/>
            <person name="Kuo A."/>
            <person name="Salin G."/>
            <person name="Donnadieu C."/>
            <person name="Desdevises Y."/>
            <person name="Sanchez-Ferandin S."/>
            <person name="Moreau H."/>
            <person name="Rivals E."/>
            <person name="Grigoriev I.V."/>
            <person name="Grimsley N."/>
            <person name="Eyre-Walker A."/>
            <person name="Piganeau G."/>
        </authorList>
    </citation>
    <scope>NUCLEOTIDE SEQUENCE [LARGE SCALE GENOMIC DNA]</scope>
    <source>
        <strain evidence="10">RCC 1115</strain>
    </source>
</reference>
<dbReference type="GO" id="GO:0016282">
    <property type="term" value="C:eukaryotic 43S preinitiation complex"/>
    <property type="evidence" value="ECO:0007669"/>
    <property type="project" value="UniProtKB-UniRule"/>
</dbReference>
<keyword evidence="6" id="KW-0175">Coiled coil</keyword>
<dbReference type="Gene3D" id="4.10.860.10">
    <property type="entry name" value="UVR domain"/>
    <property type="match status" value="1"/>
</dbReference>
<evidence type="ECO:0000256" key="4">
    <source>
        <dbReference type="ARBA" id="ARBA00022884"/>
    </source>
</evidence>
<feature type="coiled-coil region" evidence="6">
    <location>
        <begin position="562"/>
        <end position="643"/>
    </location>
</feature>
<dbReference type="Gene3D" id="1.25.40.860">
    <property type="match status" value="2"/>
</dbReference>
<dbReference type="InParanoid" id="A0A090N3X3"/>